<dbReference type="Gene3D" id="3.30.565.10">
    <property type="entry name" value="Histidine kinase-like ATPase, C-terminal domain"/>
    <property type="match status" value="1"/>
</dbReference>
<keyword evidence="6" id="KW-0716">Sensory transduction</keyword>
<dbReference type="GO" id="GO:0004673">
    <property type="term" value="F:protein histidine kinase activity"/>
    <property type="evidence" value="ECO:0007669"/>
    <property type="project" value="UniProtKB-EC"/>
</dbReference>
<gene>
    <name evidence="20" type="ORF">OICFNHDK_4109</name>
</gene>
<evidence type="ECO:0000313" key="21">
    <source>
        <dbReference type="Proteomes" id="UP001055307"/>
    </source>
</evidence>
<feature type="domain" description="PAS" evidence="18">
    <location>
        <begin position="84"/>
        <end position="133"/>
    </location>
</feature>
<dbReference type="InterPro" id="IPR036890">
    <property type="entry name" value="HATPase_C_sf"/>
</dbReference>
<name>A0AAV4ZCL0_9HYPH</name>
<dbReference type="Proteomes" id="UP001055307">
    <property type="component" value="Unassembled WGS sequence"/>
</dbReference>
<evidence type="ECO:0000256" key="4">
    <source>
        <dbReference type="ARBA" id="ARBA00022543"/>
    </source>
</evidence>
<evidence type="ECO:0000256" key="13">
    <source>
        <dbReference type="ARBA" id="ARBA00022840"/>
    </source>
</evidence>
<dbReference type="PROSITE" id="PS50112">
    <property type="entry name" value="PAS"/>
    <property type="match status" value="1"/>
</dbReference>
<evidence type="ECO:0000256" key="5">
    <source>
        <dbReference type="ARBA" id="ARBA00022553"/>
    </source>
</evidence>
<dbReference type="Pfam" id="PF07536">
    <property type="entry name" value="HWE_HK"/>
    <property type="match status" value="1"/>
</dbReference>
<dbReference type="SUPFAM" id="SSF55785">
    <property type="entry name" value="PYP-like sensor domain (PAS domain)"/>
    <property type="match status" value="2"/>
</dbReference>
<dbReference type="SMART" id="SM00091">
    <property type="entry name" value="PAS"/>
    <property type="match status" value="2"/>
</dbReference>
<dbReference type="Pfam" id="PF13426">
    <property type="entry name" value="PAS_9"/>
    <property type="match status" value="1"/>
</dbReference>
<feature type="domain" description="PAC" evidence="19">
    <location>
        <begin position="280"/>
        <end position="332"/>
    </location>
</feature>
<evidence type="ECO:0000259" key="18">
    <source>
        <dbReference type="PROSITE" id="PS50112"/>
    </source>
</evidence>
<accession>A0AAV4ZCL0</accession>
<sequence>MTADTKIPPPGVALARGPPATCEYEASCAHAIETSLGIQGLGVHREHDRIVREIARTVDGTDPFAAVVRASQMAMVITDPLQDDNPIVFANDAFCTLTGYGRDEILGRNCRFLQEADTDPVEIGRLREAIEGRVPVEAQLLNRRKDGSLFWNRIYLSPVFEGDALTYFVASQVDVTSEKARLTRLETDREALEREVERRTRDLSRSEERLRFVLQAGRLGSWSLDLADMRFVASETFKLALGRDPGDPLSRAEYETLIHPDDRARRDVAVAECIAGHGDYDVEYRIVKPTGEVRWLKIRGQPFYGADGAPSRLAGIALDVTERKHAEAHRALLANELNHRVKNTLATVQSIVAQTLRANMSPQETRDVIQGRIHSLAAATDVLTRESWDGATLAAVAATALAPFRTEGDRRITIRGPEVMLTPRLALAFSMAFHELATNAVKYGALTSEVGRILLDWDIIDGLRPETLRLTWRESEGPPVCPPTRRGFGSRMIERALADELQGRAEIDYRPDGVVFIAEARMPDIRRPDQSRSPA</sequence>
<evidence type="ECO:0000256" key="17">
    <source>
        <dbReference type="SAM" id="Coils"/>
    </source>
</evidence>
<dbReference type="AlphaFoldDB" id="A0AAV4ZCL0"/>
<dbReference type="RefSeq" id="WP_147832897.1">
    <property type="nucleotide sequence ID" value="NZ_BPQF01000026.1"/>
</dbReference>
<dbReference type="InterPro" id="IPR000700">
    <property type="entry name" value="PAS-assoc_C"/>
</dbReference>
<organism evidence="20 21">
    <name type="scientific">Methylobacterium bullatum</name>
    <dbReference type="NCBI Taxonomy" id="570505"/>
    <lineage>
        <taxon>Bacteria</taxon>
        <taxon>Pseudomonadati</taxon>
        <taxon>Pseudomonadota</taxon>
        <taxon>Alphaproteobacteria</taxon>
        <taxon>Hyphomicrobiales</taxon>
        <taxon>Methylobacteriaceae</taxon>
        <taxon>Methylobacterium</taxon>
    </lineage>
</organism>
<dbReference type="InterPro" id="IPR001610">
    <property type="entry name" value="PAC"/>
</dbReference>
<dbReference type="GO" id="GO:0009881">
    <property type="term" value="F:photoreceptor activity"/>
    <property type="evidence" value="ECO:0007669"/>
    <property type="project" value="UniProtKB-KW"/>
</dbReference>
<dbReference type="Pfam" id="PF08447">
    <property type="entry name" value="PAS_3"/>
    <property type="match status" value="1"/>
</dbReference>
<keyword evidence="8" id="KW-0288">FMN</keyword>
<comment type="catalytic activity">
    <reaction evidence="1">
        <text>ATP + protein L-histidine = ADP + protein N-phospho-L-histidine.</text>
        <dbReference type="EC" id="2.7.13.3"/>
    </reaction>
</comment>
<evidence type="ECO:0000256" key="11">
    <source>
        <dbReference type="ARBA" id="ARBA00022741"/>
    </source>
</evidence>
<evidence type="ECO:0000256" key="15">
    <source>
        <dbReference type="ARBA" id="ARBA00023026"/>
    </source>
</evidence>
<evidence type="ECO:0000256" key="9">
    <source>
        <dbReference type="ARBA" id="ARBA00022679"/>
    </source>
</evidence>
<keyword evidence="16" id="KW-0675">Receptor</keyword>
<keyword evidence="11" id="KW-0547">Nucleotide-binding</keyword>
<protein>
    <recommendedName>
        <fullName evidence="3">Blue-light-activated histidine kinase</fullName>
        <ecNumber evidence="2">2.7.13.3</ecNumber>
    </recommendedName>
</protein>
<evidence type="ECO:0000259" key="19">
    <source>
        <dbReference type="PROSITE" id="PS50113"/>
    </source>
</evidence>
<keyword evidence="17" id="KW-0175">Coiled coil</keyword>
<keyword evidence="7" id="KW-0285">Flavoprotein</keyword>
<reference evidence="20" key="1">
    <citation type="journal article" date="2016" name="Front. Microbiol.">
        <title>Genome Sequence of the Piezophilic, Mesophilic Sulfate-Reducing Bacterium Desulfovibrio indicus J2T.</title>
        <authorList>
            <person name="Cao J."/>
            <person name="Maignien L."/>
            <person name="Shao Z."/>
            <person name="Alain K."/>
            <person name="Jebbar M."/>
        </authorList>
    </citation>
    <scope>NUCLEOTIDE SEQUENCE</scope>
    <source>
        <strain evidence="20">DSM 21893</strain>
    </source>
</reference>
<evidence type="ECO:0000256" key="1">
    <source>
        <dbReference type="ARBA" id="ARBA00000085"/>
    </source>
</evidence>
<reference evidence="20" key="2">
    <citation type="submission" date="2021-08" db="EMBL/GenBank/DDBJ databases">
        <authorList>
            <person name="Tani A."/>
            <person name="Ola A."/>
            <person name="Ogura Y."/>
            <person name="Katsura K."/>
            <person name="Hayashi T."/>
        </authorList>
    </citation>
    <scope>NUCLEOTIDE SEQUENCE</scope>
    <source>
        <strain evidence="20">DSM 21893</strain>
    </source>
</reference>
<dbReference type="PROSITE" id="PS50113">
    <property type="entry name" value="PAC"/>
    <property type="match status" value="2"/>
</dbReference>
<evidence type="ECO:0000256" key="6">
    <source>
        <dbReference type="ARBA" id="ARBA00022606"/>
    </source>
</evidence>
<keyword evidence="5" id="KW-0597">Phosphoprotein</keyword>
<keyword evidence="21" id="KW-1185">Reference proteome</keyword>
<keyword evidence="14" id="KW-0157">Chromophore</keyword>
<keyword evidence="9" id="KW-0808">Transferase</keyword>
<evidence type="ECO:0000256" key="14">
    <source>
        <dbReference type="ARBA" id="ARBA00022991"/>
    </source>
</evidence>
<dbReference type="PANTHER" id="PTHR41523:SF7">
    <property type="entry name" value="HISTIDINE KINASE"/>
    <property type="match status" value="1"/>
</dbReference>
<dbReference type="EMBL" id="BPQF01000026">
    <property type="protein sequence ID" value="GJD41626.1"/>
    <property type="molecule type" value="Genomic_DNA"/>
</dbReference>
<evidence type="ECO:0000313" key="20">
    <source>
        <dbReference type="EMBL" id="GJD41626.1"/>
    </source>
</evidence>
<dbReference type="SMART" id="SM00086">
    <property type="entry name" value="PAC"/>
    <property type="match status" value="2"/>
</dbReference>
<keyword evidence="10" id="KW-0677">Repeat</keyword>
<dbReference type="Gene3D" id="2.10.70.100">
    <property type="match status" value="1"/>
</dbReference>
<dbReference type="NCBIfam" id="TIGR00229">
    <property type="entry name" value="sensory_box"/>
    <property type="match status" value="2"/>
</dbReference>
<keyword evidence="12 20" id="KW-0418">Kinase</keyword>
<proteinExistence type="predicted"/>
<evidence type="ECO:0000256" key="8">
    <source>
        <dbReference type="ARBA" id="ARBA00022643"/>
    </source>
</evidence>
<dbReference type="SMART" id="SM00911">
    <property type="entry name" value="HWE_HK"/>
    <property type="match status" value="1"/>
</dbReference>
<evidence type="ECO:0000256" key="2">
    <source>
        <dbReference type="ARBA" id="ARBA00012438"/>
    </source>
</evidence>
<keyword evidence="15" id="KW-0843">Virulence</keyword>
<evidence type="ECO:0000256" key="12">
    <source>
        <dbReference type="ARBA" id="ARBA00022777"/>
    </source>
</evidence>
<dbReference type="InterPro" id="IPR035965">
    <property type="entry name" value="PAS-like_dom_sf"/>
</dbReference>
<comment type="caution">
    <text evidence="20">The sequence shown here is derived from an EMBL/GenBank/DDBJ whole genome shotgun (WGS) entry which is preliminary data.</text>
</comment>
<evidence type="ECO:0000256" key="16">
    <source>
        <dbReference type="ARBA" id="ARBA00023170"/>
    </source>
</evidence>
<dbReference type="InterPro" id="IPR013655">
    <property type="entry name" value="PAS_fold_3"/>
</dbReference>
<keyword evidence="4" id="KW-0600">Photoreceptor protein</keyword>
<keyword evidence="13" id="KW-0067">ATP-binding</keyword>
<evidence type="ECO:0000256" key="3">
    <source>
        <dbReference type="ARBA" id="ARBA00021740"/>
    </source>
</evidence>
<dbReference type="Gene3D" id="3.30.450.20">
    <property type="entry name" value="PAS domain"/>
    <property type="match status" value="2"/>
</dbReference>
<evidence type="ECO:0000256" key="7">
    <source>
        <dbReference type="ARBA" id="ARBA00022630"/>
    </source>
</evidence>
<dbReference type="GO" id="GO:0005524">
    <property type="term" value="F:ATP binding"/>
    <property type="evidence" value="ECO:0007669"/>
    <property type="project" value="UniProtKB-KW"/>
</dbReference>
<feature type="domain" description="PAC" evidence="19">
    <location>
        <begin position="134"/>
        <end position="187"/>
    </location>
</feature>
<dbReference type="InterPro" id="IPR011102">
    <property type="entry name" value="Sig_transdc_His_kinase_HWE"/>
</dbReference>
<feature type="coiled-coil region" evidence="17">
    <location>
        <begin position="175"/>
        <end position="209"/>
    </location>
</feature>
<evidence type="ECO:0000256" key="10">
    <source>
        <dbReference type="ARBA" id="ARBA00022737"/>
    </source>
</evidence>
<dbReference type="CDD" id="cd00130">
    <property type="entry name" value="PAS"/>
    <property type="match status" value="2"/>
</dbReference>
<dbReference type="PANTHER" id="PTHR41523">
    <property type="entry name" value="TWO-COMPONENT SYSTEM SENSOR PROTEIN"/>
    <property type="match status" value="1"/>
</dbReference>
<dbReference type="EC" id="2.7.13.3" evidence="2"/>
<dbReference type="InterPro" id="IPR000014">
    <property type="entry name" value="PAS"/>
</dbReference>